<evidence type="ECO:0000256" key="3">
    <source>
        <dbReference type="ARBA" id="ARBA00022989"/>
    </source>
</evidence>
<dbReference type="AlphaFoldDB" id="H1S848"/>
<gene>
    <name evidence="6" type="ORF">OR16_20732</name>
</gene>
<dbReference type="Pfam" id="PF07681">
    <property type="entry name" value="DoxX"/>
    <property type="match status" value="1"/>
</dbReference>
<evidence type="ECO:0000256" key="4">
    <source>
        <dbReference type="ARBA" id="ARBA00023136"/>
    </source>
</evidence>
<keyword evidence="4 5" id="KW-0472">Membrane</keyword>
<feature type="transmembrane region" description="Helical" evidence="5">
    <location>
        <begin position="54"/>
        <end position="75"/>
    </location>
</feature>
<comment type="subcellular location">
    <subcellularLocation>
        <location evidence="1">Membrane</location>
        <topology evidence="1">Multi-pass membrane protein</topology>
    </subcellularLocation>
</comment>
<dbReference type="Proteomes" id="UP000005808">
    <property type="component" value="Unassembled WGS sequence"/>
</dbReference>
<feature type="transmembrane region" description="Helical" evidence="5">
    <location>
        <begin position="122"/>
        <end position="141"/>
    </location>
</feature>
<dbReference type="OrthoDB" id="6522672at2"/>
<evidence type="ECO:0000256" key="1">
    <source>
        <dbReference type="ARBA" id="ARBA00004141"/>
    </source>
</evidence>
<evidence type="ECO:0000256" key="2">
    <source>
        <dbReference type="ARBA" id="ARBA00022692"/>
    </source>
</evidence>
<sequence length="156" mass="16737">MEYRAQVNPPWVAALLTQPWLLPAARAMLVSAYVIGGLTKLFGFHAAALEMEHFGLHPGGLWAVATIVVELGGSVCVIFNRWLWLGAGGLGVLTLVAMLVANDFWNLAGDARFMALNGFFEHLGLIAALVMATILAGAAPLPGNSALNQNWKEFHQ</sequence>
<protein>
    <recommendedName>
        <fullName evidence="8">DoxX family protein</fullName>
    </recommendedName>
</protein>
<accession>H1S848</accession>
<proteinExistence type="predicted"/>
<dbReference type="GO" id="GO:0016020">
    <property type="term" value="C:membrane"/>
    <property type="evidence" value="ECO:0007669"/>
    <property type="project" value="UniProtKB-SubCell"/>
</dbReference>
<dbReference type="RefSeq" id="WP_006159599.1">
    <property type="nucleotide sequence ID" value="NZ_AHJE01000050.1"/>
</dbReference>
<feature type="transmembrane region" description="Helical" evidence="5">
    <location>
        <begin position="81"/>
        <end position="101"/>
    </location>
</feature>
<dbReference type="InterPro" id="IPR032808">
    <property type="entry name" value="DoxX"/>
</dbReference>
<reference evidence="6 7" key="1">
    <citation type="journal article" date="2012" name="J. Bacteriol.">
        <title>De Novo Genome Project of Cupriavidus basilensis OR16.</title>
        <authorList>
            <person name="Cserhati M."/>
            <person name="Kriszt B."/>
            <person name="Szoboszlay S."/>
            <person name="Toth A."/>
            <person name="Szabo I."/>
            <person name="Tancsics A."/>
            <person name="Nagy I."/>
            <person name="Horvath B."/>
            <person name="Nagy I."/>
            <person name="Kukolya J."/>
        </authorList>
    </citation>
    <scope>NUCLEOTIDE SEQUENCE [LARGE SCALE GENOMIC DNA]</scope>
    <source>
        <strain evidence="6 7">OR16</strain>
    </source>
</reference>
<name>H1S848_9BURK</name>
<feature type="transmembrane region" description="Helical" evidence="5">
    <location>
        <begin position="20"/>
        <end position="42"/>
    </location>
</feature>
<keyword evidence="2 5" id="KW-0812">Transmembrane</keyword>
<keyword evidence="3 5" id="KW-1133">Transmembrane helix</keyword>
<evidence type="ECO:0000313" key="6">
    <source>
        <dbReference type="EMBL" id="EHP41317.1"/>
    </source>
</evidence>
<evidence type="ECO:0008006" key="8">
    <source>
        <dbReference type="Google" id="ProtNLM"/>
    </source>
</evidence>
<comment type="caution">
    <text evidence="6">The sequence shown here is derived from an EMBL/GenBank/DDBJ whole genome shotgun (WGS) entry which is preliminary data.</text>
</comment>
<organism evidence="6 7">
    <name type="scientific">Cupriavidus basilensis OR16</name>
    <dbReference type="NCBI Taxonomy" id="1127483"/>
    <lineage>
        <taxon>Bacteria</taxon>
        <taxon>Pseudomonadati</taxon>
        <taxon>Pseudomonadota</taxon>
        <taxon>Betaproteobacteria</taxon>
        <taxon>Burkholderiales</taxon>
        <taxon>Burkholderiaceae</taxon>
        <taxon>Cupriavidus</taxon>
    </lineage>
</organism>
<dbReference type="EMBL" id="AHJE01000050">
    <property type="protein sequence ID" value="EHP41317.1"/>
    <property type="molecule type" value="Genomic_DNA"/>
</dbReference>
<dbReference type="PATRIC" id="fig|1127483.3.peg.4159"/>
<evidence type="ECO:0000313" key="7">
    <source>
        <dbReference type="Proteomes" id="UP000005808"/>
    </source>
</evidence>
<evidence type="ECO:0000256" key="5">
    <source>
        <dbReference type="SAM" id="Phobius"/>
    </source>
</evidence>